<comment type="caution">
    <text evidence="1">The sequence shown here is derived from an EMBL/GenBank/DDBJ whole genome shotgun (WGS) entry which is preliminary data.</text>
</comment>
<dbReference type="EMBL" id="JAGQLM010000168">
    <property type="protein sequence ID" value="MCA9375405.1"/>
    <property type="molecule type" value="Genomic_DNA"/>
</dbReference>
<reference evidence="1" key="2">
    <citation type="journal article" date="2021" name="Microbiome">
        <title>Successional dynamics and alternative stable states in a saline activated sludge microbial community over 9 years.</title>
        <authorList>
            <person name="Wang Y."/>
            <person name="Ye J."/>
            <person name="Ju F."/>
            <person name="Liu L."/>
            <person name="Boyd J.A."/>
            <person name="Deng Y."/>
            <person name="Parks D.H."/>
            <person name="Jiang X."/>
            <person name="Yin X."/>
            <person name="Woodcroft B.J."/>
            <person name="Tyson G.W."/>
            <person name="Hugenholtz P."/>
            <person name="Polz M.F."/>
            <person name="Zhang T."/>
        </authorList>
    </citation>
    <scope>NUCLEOTIDE SEQUENCE</scope>
    <source>
        <strain evidence="1">HKST-UBA16</strain>
    </source>
</reference>
<evidence type="ECO:0000313" key="2">
    <source>
        <dbReference type="Proteomes" id="UP000748332"/>
    </source>
</evidence>
<proteinExistence type="predicted"/>
<gene>
    <name evidence="1" type="ORF">KC622_03685</name>
</gene>
<dbReference type="AlphaFoldDB" id="A0A955HYK9"/>
<name>A0A955HYK9_9BACT</name>
<reference evidence="1" key="1">
    <citation type="submission" date="2020-04" db="EMBL/GenBank/DDBJ databases">
        <authorList>
            <person name="Zhang T."/>
        </authorList>
    </citation>
    <scope>NUCLEOTIDE SEQUENCE</scope>
    <source>
        <strain evidence="1">HKST-UBA16</strain>
    </source>
</reference>
<dbReference type="Proteomes" id="UP000748332">
    <property type="component" value="Unassembled WGS sequence"/>
</dbReference>
<evidence type="ECO:0000313" key="1">
    <source>
        <dbReference type="EMBL" id="MCA9375405.1"/>
    </source>
</evidence>
<accession>A0A955HYK9</accession>
<organism evidence="1 2">
    <name type="scientific">Candidatus Dojkabacteria bacterium</name>
    <dbReference type="NCBI Taxonomy" id="2099670"/>
    <lineage>
        <taxon>Bacteria</taxon>
        <taxon>Candidatus Dojkabacteria</taxon>
    </lineage>
</organism>
<protein>
    <submittedName>
        <fullName evidence="1">Uncharacterized protein</fullName>
    </submittedName>
</protein>
<feature type="non-terminal residue" evidence="1">
    <location>
        <position position="1"/>
    </location>
</feature>
<sequence length="73" mass="8809">NEILTLSENIYESYLKASPTQKKKYLRMFFEGIYVDDRKIVQVEYNPVIADLTRIREVRLSDNWRRGRDSNPR</sequence>